<evidence type="ECO:0000313" key="7">
    <source>
        <dbReference type="EMBL" id="OGZ75674.1"/>
    </source>
</evidence>
<keyword evidence="4" id="KW-0812">Transmembrane</keyword>
<dbReference type="InterPro" id="IPR036565">
    <property type="entry name" value="Mur-like_cat_sf"/>
</dbReference>
<dbReference type="Gene3D" id="3.90.190.20">
    <property type="entry name" value="Mur ligase, C-terminal domain"/>
    <property type="match status" value="1"/>
</dbReference>
<dbReference type="SUPFAM" id="SSF53623">
    <property type="entry name" value="MurD-like peptide ligases, catalytic domain"/>
    <property type="match status" value="1"/>
</dbReference>
<reference evidence="7 8" key="1">
    <citation type="journal article" date="2016" name="Nat. Commun.">
        <title>Thousands of microbial genomes shed light on interconnected biogeochemical processes in an aquifer system.</title>
        <authorList>
            <person name="Anantharaman K."/>
            <person name="Brown C.T."/>
            <person name="Hug L.A."/>
            <person name="Sharon I."/>
            <person name="Castelle C.J."/>
            <person name="Probst A.J."/>
            <person name="Thomas B.C."/>
            <person name="Singh A."/>
            <person name="Wilkins M.J."/>
            <person name="Karaoz U."/>
            <person name="Brodie E.L."/>
            <person name="Williams K.H."/>
            <person name="Hubbard S.S."/>
            <person name="Banfield J.F."/>
        </authorList>
    </citation>
    <scope>NUCLEOTIDE SEQUENCE [LARGE SCALE GENOMIC DNA]</scope>
</reference>
<dbReference type="SUPFAM" id="SSF53244">
    <property type="entry name" value="MurD-like peptide ligases, peptide-binding domain"/>
    <property type="match status" value="1"/>
</dbReference>
<evidence type="ECO:0000259" key="6">
    <source>
        <dbReference type="Pfam" id="PF08245"/>
    </source>
</evidence>
<evidence type="ECO:0000256" key="4">
    <source>
        <dbReference type="SAM" id="Phobius"/>
    </source>
</evidence>
<keyword evidence="4" id="KW-0472">Membrane</keyword>
<dbReference type="GO" id="GO:0005524">
    <property type="term" value="F:ATP binding"/>
    <property type="evidence" value="ECO:0007669"/>
    <property type="project" value="UniProtKB-KW"/>
</dbReference>
<protein>
    <submittedName>
        <fullName evidence="7">Uncharacterized protein</fullName>
    </submittedName>
</protein>
<evidence type="ECO:0000256" key="2">
    <source>
        <dbReference type="ARBA" id="ARBA00022741"/>
    </source>
</evidence>
<feature type="transmembrane region" description="Helical" evidence="4">
    <location>
        <begin position="93"/>
        <end position="109"/>
    </location>
</feature>
<gene>
    <name evidence="7" type="ORF">A3G45_03315</name>
</gene>
<keyword evidence="4" id="KW-1133">Transmembrane helix</keyword>
<organism evidence="7 8">
    <name type="scientific">Candidatus Staskawiczbacteria bacterium RIFCSPLOWO2_12_FULL_37_15</name>
    <dbReference type="NCBI Taxonomy" id="1802218"/>
    <lineage>
        <taxon>Bacteria</taxon>
        <taxon>Candidatus Staskawicziibacteriota</taxon>
    </lineage>
</organism>
<feature type="transmembrane region" description="Helical" evidence="4">
    <location>
        <begin position="121"/>
        <end position="148"/>
    </location>
</feature>
<keyword evidence="2" id="KW-0547">Nucleotide-binding</keyword>
<evidence type="ECO:0000256" key="1">
    <source>
        <dbReference type="ARBA" id="ARBA00022598"/>
    </source>
</evidence>
<dbReference type="Pfam" id="PF02875">
    <property type="entry name" value="Mur_ligase_C"/>
    <property type="match status" value="1"/>
</dbReference>
<sequence length="526" mass="58447">MLKYVLFWLYLWQLKEYHVGRFFDHFRTHKGKKLLFSFEQILKLVLLGLFVMDSGLFNPLFFVTFLVYLGESLIFLRNVYLRNFKKPIKTSKTMFLALASLAVVILFFGKTSNIEDKLQPVWLLVFDILAPLIISIVVLIFQPFFVFARNNILRKASKKIKGFKGLTVIGITGSYGKTTTKEFLTTILSKKFKVAGTKKHQNSEIGIAKCILNDLNSQHQIFVVEMGAYKKGGIKLLADIVKPKIGIVTGVNEQHLALFGSLENLLSAEGGGELAESLPKDGALIVNGDNKYCLDLLMHSSNLPANQEKKYSTSNKTIDSDIWTEEITVKKDSISLVAVDKNKNLANFTANVLGGHNVLNLLGAILVANELGMNFEEISDACKNIKQEQAGMILNQGKLGIDIIDSSYSANPDGVYADLNYLSIFPNKKAIIMPCLIELGLKSAEIHQKIGKKIGEICGLAIVTSKDKFEDMKKGAMEAGMKEKNILLCDNPQEIFSAITSFCKSGDVVLLEGRIPSKVIKLLTNE</sequence>
<dbReference type="InterPro" id="IPR051046">
    <property type="entry name" value="MurCDEF_CellWall_CoF430Synth"/>
</dbReference>
<feature type="domain" description="Mur ligase C-terminal" evidence="5">
    <location>
        <begin position="399"/>
        <end position="513"/>
    </location>
</feature>
<evidence type="ECO:0000313" key="8">
    <source>
        <dbReference type="Proteomes" id="UP000178632"/>
    </source>
</evidence>
<keyword evidence="3" id="KW-0067">ATP-binding</keyword>
<dbReference type="Gene3D" id="3.40.1190.10">
    <property type="entry name" value="Mur-like, catalytic domain"/>
    <property type="match status" value="1"/>
</dbReference>
<name>A0A1G2ILC2_9BACT</name>
<dbReference type="PANTHER" id="PTHR43024">
    <property type="entry name" value="UDP-N-ACETYLMURAMOYL-TRIPEPTIDE--D-ALANYL-D-ALANINE LIGASE"/>
    <property type="match status" value="1"/>
</dbReference>
<accession>A0A1G2ILC2</accession>
<dbReference type="InterPro" id="IPR036615">
    <property type="entry name" value="Mur_ligase_C_dom_sf"/>
</dbReference>
<dbReference type="PANTHER" id="PTHR43024:SF1">
    <property type="entry name" value="UDP-N-ACETYLMURAMOYL-TRIPEPTIDE--D-ALANYL-D-ALANINE LIGASE"/>
    <property type="match status" value="1"/>
</dbReference>
<dbReference type="Pfam" id="PF08245">
    <property type="entry name" value="Mur_ligase_M"/>
    <property type="match status" value="1"/>
</dbReference>
<feature type="transmembrane region" description="Helical" evidence="4">
    <location>
        <begin position="58"/>
        <end position="81"/>
    </location>
</feature>
<dbReference type="InterPro" id="IPR004101">
    <property type="entry name" value="Mur_ligase_C"/>
</dbReference>
<dbReference type="Proteomes" id="UP000178632">
    <property type="component" value="Unassembled WGS sequence"/>
</dbReference>
<dbReference type="GO" id="GO:0016881">
    <property type="term" value="F:acid-amino acid ligase activity"/>
    <property type="evidence" value="ECO:0007669"/>
    <property type="project" value="InterPro"/>
</dbReference>
<dbReference type="EMBL" id="MHPE01000045">
    <property type="protein sequence ID" value="OGZ75674.1"/>
    <property type="molecule type" value="Genomic_DNA"/>
</dbReference>
<dbReference type="AlphaFoldDB" id="A0A1G2ILC2"/>
<dbReference type="InterPro" id="IPR013221">
    <property type="entry name" value="Mur_ligase_cen"/>
</dbReference>
<evidence type="ECO:0000256" key="3">
    <source>
        <dbReference type="ARBA" id="ARBA00022840"/>
    </source>
</evidence>
<keyword evidence="1" id="KW-0436">Ligase</keyword>
<feature type="domain" description="Mur ligase central" evidence="6">
    <location>
        <begin position="171"/>
        <end position="368"/>
    </location>
</feature>
<comment type="caution">
    <text evidence="7">The sequence shown here is derived from an EMBL/GenBank/DDBJ whole genome shotgun (WGS) entry which is preliminary data.</text>
</comment>
<proteinExistence type="predicted"/>
<evidence type="ECO:0000259" key="5">
    <source>
        <dbReference type="Pfam" id="PF02875"/>
    </source>
</evidence>